<gene>
    <name evidence="1" type="ORF">HW450_04625</name>
</gene>
<keyword evidence="2" id="KW-1185">Reference proteome</keyword>
<sequence>MSLLFFDPVVARELSDSVRRSIDFVQPCVVRTTSEGAFPSALQRAVQRLNTRAEYYQRFLDRVSANSDHVIDQVRDADVTLGYAMEELG</sequence>
<evidence type="ECO:0000313" key="2">
    <source>
        <dbReference type="Proteomes" id="UP000515570"/>
    </source>
</evidence>
<accession>A0A7G5FHB6</accession>
<organism evidence="1 2">
    <name type="scientific">Corynebacterium hindlerae</name>
    <dbReference type="NCBI Taxonomy" id="699041"/>
    <lineage>
        <taxon>Bacteria</taxon>
        <taxon>Bacillati</taxon>
        <taxon>Actinomycetota</taxon>
        <taxon>Actinomycetes</taxon>
        <taxon>Mycobacteriales</taxon>
        <taxon>Corynebacteriaceae</taxon>
        <taxon>Corynebacterium</taxon>
    </lineage>
</organism>
<evidence type="ECO:0000313" key="1">
    <source>
        <dbReference type="EMBL" id="QMV86007.1"/>
    </source>
</evidence>
<dbReference type="EMBL" id="CP059833">
    <property type="protein sequence ID" value="QMV86007.1"/>
    <property type="molecule type" value="Genomic_DNA"/>
</dbReference>
<dbReference type="RefSeq" id="WP_182386822.1">
    <property type="nucleotide sequence ID" value="NZ_CP059833.1"/>
</dbReference>
<reference evidence="1 2" key="1">
    <citation type="submission" date="2020-07" db="EMBL/GenBank/DDBJ databases">
        <title>non toxigenic Corynebacterium sp. nov from a clinical source.</title>
        <authorList>
            <person name="Bernier A.-M."/>
            <person name="Bernard K."/>
        </authorList>
    </citation>
    <scope>NUCLEOTIDE SEQUENCE [LARGE SCALE GENOMIC DNA]</scope>
    <source>
        <strain evidence="2">NML 93-0612</strain>
    </source>
</reference>
<proteinExistence type="predicted"/>
<name>A0A7G5FHB6_9CORY</name>
<dbReference type="AlphaFoldDB" id="A0A7G5FHB6"/>
<protein>
    <submittedName>
        <fullName evidence="1">Uncharacterized protein</fullName>
    </submittedName>
</protein>
<dbReference type="Proteomes" id="UP000515570">
    <property type="component" value="Chromosome"/>
</dbReference>